<evidence type="ECO:0000256" key="1">
    <source>
        <dbReference type="SAM" id="Phobius"/>
    </source>
</evidence>
<dbReference type="GO" id="GO:0005886">
    <property type="term" value="C:plasma membrane"/>
    <property type="evidence" value="ECO:0007669"/>
    <property type="project" value="TreeGrafter"/>
</dbReference>
<feature type="transmembrane region" description="Helical" evidence="1">
    <location>
        <begin position="59"/>
        <end position="79"/>
    </location>
</feature>
<dbReference type="PATRIC" id="fig|1423766.4.peg.322"/>
<accession>A0A0R1NNS9</accession>
<evidence type="ECO:0000313" key="2">
    <source>
        <dbReference type="EMBL" id="KRL22029.1"/>
    </source>
</evidence>
<protein>
    <recommendedName>
        <fullName evidence="4">DUF805 domain-containing protein</fullName>
    </recommendedName>
</protein>
<dbReference type="EMBL" id="AZEB01000010">
    <property type="protein sequence ID" value="KRL22029.1"/>
    <property type="molecule type" value="Genomic_DNA"/>
</dbReference>
<dbReference type="PANTHER" id="PTHR34980:SF2">
    <property type="entry name" value="INNER MEMBRANE PROTEIN YHAH-RELATED"/>
    <property type="match status" value="1"/>
</dbReference>
<feature type="transmembrane region" description="Helical" evidence="1">
    <location>
        <begin position="24"/>
        <end position="47"/>
    </location>
</feature>
<comment type="caution">
    <text evidence="2">The sequence shown here is derived from an EMBL/GenBank/DDBJ whole genome shotgun (WGS) entry which is preliminary data.</text>
</comment>
<sequence length="128" mass="14810">MINSYKEFWTHIFTMNAKANRSQYWWPVIINYILGGIAVGIIENILGHPLSTIYTPGDLYVDSTVRSVAFVVWIGTFTVKARRLHDTNRSAWWILIEIIPLIGTIWFFILTLLPGVSDSRWGKNQRNI</sequence>
<evidence type="ECO:0000313" key="3">
    <source>
        <dbReference type="Proteomes" id="UP000051439"/>
    </source>
</evidence>
<dbReference type="AlphaFoldDB" id="A0A0R1NNS9"/>
<feature type="transmembrane region" description="Helical" evidence="1">
    <location>
        <begin position="91"/>
        <end position="113"/>
    </location>
</feature>
<organism evidence="2 3">
    <name type="scientific">Lentilactobacillus kisonensis DSM 19906 = JCM 15041</name>
    <dbReference type="NCBI Taxonomy" id="1423766"/>
    <lineage>
        <taxon>Bacteria</taxon>
        <taxon>Bacillati</taxon>
        <taxon>Bacillota</taxon>
        <taxon>Bacilli</taxon>
        <taxon>Lactobacillales</taxon>
        <taxon>Lactobacillaceae</taxon>
        <taxon>Lentilactobacillus</taxon>
    </lineage>
</organism>
<reference evidence="2 3" key="1">
    <citation type="journal article" date="2015" name="Genome Announc.">
        <title>Expanding the biotechnology potential of lactobacilli through comparative genomics of 213 strains and associated genera.</title>
        <authorList>
            <person name="Sun Z."/>
            <person name="Harris H.M."/>
            <person name="McCann A."/>
            <person name="Guo C."/>
            <person name="Argimon S."/>
            <person name="Zhang W."/>
            <person name="Yang X."/>
            <person name="Jeffery I.B."/>
            <person name="Cooney J.C."/>
            <person name="Kagawa T.F."/>
            <person name="Liu W."/>
            <person name="Song Y."/>
            <person name="Salvetti E."/>
            <person name="Wrobel A."/>
            <person name="Rasinkangas P."/>
            <person name="Parkhill J."/>
            <person name="Rea M.C."/>
            <person name="O'Sullivan O."/>
            <person name="Ritari J."/>
            <person name="Douillard F.P."/>
            <person name="Paul Ross R."/>
            <person name="Yang R."/>
            <person name="Briner A.E."/>
            <person name="Felis G.E."/>
            <person name="de Vos W.M."/>
            <person name="Barrangou R."/>
            <person name="Klaenhammer T.R."/>
            <person name="Caufield P.W."/>
            <person name="Cui Y."/>
            <person name="Zhang H."/>
            <person name="O'Toole P.W."/>
        </authorList>
    </citation>
    <scope>NUCLEOTIDE SEQUENCE [LARGE SCALE GENOMIC DNA]</scope>
    <source>
        <strain evidence="2 3">DSM 19906</strain>
    </source>
</reference>
<dbReference type="Proteomes" id="UP000051439">
    <property type="component" value="Unassembled WGS sequence"/>
</dbReference>
<dbReference type="PANTHER" id="PTHR34980">
    <property type="entry name" value="INNER MEMBRANE PROTEIN-RELATED-RELATED"/>
    <property type="match status" value="1"/>
</dbReference>
<evidence type="ECO:0008006" key="4">
    <source>
        <dbReference type="Google" id="ProtNLM"/>
    </source>
</evidence>
<gene>
    <name evidence="2" type="ORF">FC98_GL000323</name>
</gene>
<keyword evidence="1" id="KW-0472">Membrane</keyword>
<dbReference type="InterPro" id="IPR008523">
    <property type="entry name" value="DUF805"/>
</dbReference>
<dbReference type="Pfam" id="PF05656">
    <property type="entry name" value="DUF805"/>
    <property type="match status" value="1"/>
</dbReference>
<name>A0A0R1NNS9_9LACO</name>
<keyword evidence="1" id="KW-0812">Transmembrane</keyword>
<keyword evidence="1" id="KW-1133">Transmembrane helix</keyword>
<dbReference type="RefSeq" id="WP_008856555.1">
    <property type="nucleotide sequence ID" value="NZ_AZEB01000010.1"/>
</dbReference>
<keyword evidence="3" id="KW-1185">Reference proteome</keyword>
<proteinExistence type="predicted"/>